<protein>
    <submittedName>
        <fullName evidence="1">Uncharacterized protein</fullName>
    </submittedName>
</protein>
<reference evidence="1 2" key="1">
    <citation type="submission" date="2019-02" db="EMBL/GenBank/DDBJ databases">
        <title>Deep-cultivation of Planctomycetes and their phenomic and genomic characterization uncovers novel biology.</title>
        <authorList>
            <person name="Wiegand S."/>
            <person name="Jogler M."/>
            <person name="Boedeker C."/>
            <person name="Pinto D."/>
            <person name="Vollmers J."/>
            <person name="Rivas-Marin E."/>
            <person name="Kohn T."/>
            <person name="Peeters S.H."/>
            <person name="Heuer A."/>
            <person name="Rast P."/>
            <person name="Oberbeckmann S."/>
            <person name="Bunk B."/>
            <person name="Jeske O."/>
            <person name="Meyerdierks A."/>
            <person name="Storesund J.E."/>
            <person name="Kallscheuer N."/>
            <person name="Luecker S."/>
            <person name="Lage O.M."/>
            <person name="Pohl T."/>
            <person name="Merkel B.J."/>
            <person name="Hornburger P."/>
            <person name="Mueller R.-W."/>
            <person name="Bruemmer F."/>
            <person name="Labrenz M."/>
            <person name="Spormann A.M."/>
            <person name="Op den Camp H."/>
            <person name="Overmann J."/>
            <person name="Amann R."/>
            <person name="Jetten M.S.M."/>
            <person name="Mascher T."/>
            <person name="Medema M.H."/>
            <person name="Devos D.P."/>
            <person name="Kaster A.-K."/>
            <person name="Ovreas L."/>
            <person name="Rohde M."/>
            <person name="Galperin M.Y."/>
            <person name="Jogler C."/>
        </authorList>
    </citation>
    <scope>NUCLEOTIDE SEQUENCE [LARGE SCALE GENOMIC DNA]</scope>
    <source>
        <strain evidence="1 2">K23_9</strain>
    </source>
</reference>
<name>A0A517NUF4_9BACT</name>
<dbReference type="EMBL" id="CP036526">
    <property type="protein sequence ID" value="QDT10757.1"/>
    <property type="molecule type" value="Genomic_DNA"/>
</dbReference>
<proteinExistence type="predicted"/>
<sequence>MYSEPAVALYCCCLKKRSTKFVNQADSMLYQLSYEANTRFTSVGIEPTTPEVM</sequence>
<dbReference type="Proteomes" id="UP000319817">
    <property type="component" value="Chromosome"/>
</dbReference>
<organism evidence="1 2">
    <name type="scientific">Stieleria marina</name>
    <dbReference type="NCBI Taxonomy" id="1930275"/>
    <lineage>
        <taxon>Bacteria</taxon>
        <taxon>Pseudomonadati</taxon>
        <taxon>Planctomycetota</taxon>
        <taxon>Planctomycetia</taxon>
        <taxon>Pirellulales</taxon>
        <taxon>Pirellulaceae</taxon>
        <taxon>Stieleria</taxon>
    </lineage>
</organism>
<gene>
    <name evidence="1" type="ORF">K239x_27470</name>
</gene>
<dbReference type="AlphaFoldDB" id="A0A517NUF4"/>
<keyword evidence="2" id="KW-1185">Reference proteome</keyword>
<accession>A0A517NUF4</accession>
<evidence type="ECO:0000313" key="1">
    <source>
        <dbReference type="EMBL" id="QDT10757.1"/>
    </source>
</evidence>
<evidence type="ECO:0000313" key="2">
    <source>
        <dbReference type="Proteomes" id="UP000319817"/>
    </source>
</evidence>